<feature type="domain" description="2Fe-2S ferredoxin-type" evidence="10">
    <location>
        <begin position="270"/>
        <end position="358"/>
    </location>
</feature>
<dbReference type="SUPFAM" id="SSF54292">
    <property type="entry name" value="2Fe-2S ferredoxin-like"/>
    <property type="match status" value="1"/>
</dbReference>
<evidence type="ECO:0000256" key="3">
    <source>
        <dbReference type="ARBA" id="ARBA00022714"/>
    </source>
</evidence>
<dbReference type="CDD" id="cd00207">
    <property type="entry name" value="fer2"/>
    <property type="match status" value="1"/>
</dbReference>
<dbReference type="Gene3D" id="3.40.50.80">
    <property type="entry name" value="Nucleotide-binding domain of ferredoxin-NADP reductase (FNR) module"/>
    <property type="match status" value="1"/>
</dbReference>
<keyword evidence="2" id="KW-0285">Flavoprotein</keyword>
<dbReference type="PRINTS" id="PR00371">
    <property type="entry name" value="FPNCR"/>
</dbReference>
<dbReference type="InterPro" id="IPR012675">
    <property type="entry name" value="Beta-grasp_dom_sf"/>
</dbReference>
<dbReference type="SUPFAM" id="SSF52343">
    <property type="entry name" value="Ferredoxin reductase-like, C-terminal NADP-linked domain"/>
    <property type="match status" value="1"/>
</dbReference>
<evidence type="ECO:0000256" key="8">
    <source>
        <dbReference type="ARBA" id="ARBA00023014"/>
    </source>
</evidence>
<evidence type="ECO:0000256" key="7">
    <source>
        <dbReference type="ARBA" id="ARBA00023004"/>
    </source>
</evidence>
<dbReference type="Pfam" id="PF00970">
    <property type="entry name" value="FAD_binding_6"/>
    <property type="match status" value="1"/>
</dbReference>
<dbReference type="CDD" id="cd06214">
    <property type="entry name" value="PA_degradation_oxidoreductase_like"/>
    <property type="match status" value="1"/>
</dbReference>
<dbReference type="Proteomes" id="UP001424459">
    <property type="component" value="Unassembled WGS sequence"/>
</dbReference>
<dbReference type="PANTHER" id="PTHR47354">
    <property type="entry name" value="NADH OXIDOREDUCTASE HCR"/>
    <property type="match status" value="1"/>
</dbReference>
<evidence type="ECO:0000313" key="13">
    <source>
        <dbReference type="Proteomes" id="UP001424459"/>
    </source>
</evidence>
<sequence>MSEKHFHALEVAEIVEETAEARSIRFHVPPELGPVFRYRAGQHLTLRAEINGEEVRRNYSLCTAPADEALKVTVKQIAGGAFSNWVARELKAGDRLDVMPPHGSFTTHFDAAASRRYVAFAGGSGITPIMSLARTALLEEPDSRFTLFYGNRDASSVIFLDALAELKDRYLGRFELFHLLSDEDGDVELLNGMLDRETCAEVIDAFVPDVAAVDAFFICGPGPMMDAAEAALLAAGAAPERVHIERFTAGRPSAALAAEMAELQQAASGQQMSVTIDGRTRRIAFDGTNILDSARASGLPAPFACKAGVCATCRARVTAGEVSMAARYGLSDEEIAAGYVLTCQSVPKGEGVAVDYDA</sequence>
<dbReference type="EMBL" id="BAABBR010000001">
    <property type="protein sequence ID" value="GAA4038428.1"/>
    <property type="molecule type" value="Genomic_DNA"/>
</dbReference>
<evidence type="ECO:0000259" key="11">
    <source>
        <dbReference type="PROSITE" id="PS51384"/>
    </source>
</evidence>
<evidence type="ECO:0000256" key="5">
    <source>
        <dbReference type="ARBA" id="ARBA00022827"/>
    </source>
</evidence>
<evidence type="ECO:0000256" key="6">
    <source>
        <dbReference type="ARBA" id="ARBA00023002"/>
    </source>
</evidence>
<evidence type="ECO:0000256" key="9">
    <source>
        <dbReference type="ARBA" id="ARBA00034078"/>
    </source>
</evidence>
<name>A0ABP7U9P6_9SPHN</name>
<evidence type="ECO:0000313" key="12">
    <source>
        <dbReference type="EMBL" id="GAA4038428.1"/>
    </source>
</evidence>
<accession>A0ABP7U9P6</accession>
<gene>
    <name evidence="12" type="primary">paaK</name>
    <name evidence="12" type="ORF">GCM10022281_19050</name>
</gene>
<comment type="cofactor">
    <cofactor evidence="1">
        <name>FAD</name>
        <dbReference type="ChEBI" id="CHEBI:57692"/>
    </cofactor>
</comment>
<keyword evidence="8" id="KW-0411">Iron-sulfur</keyword>
<dbReference type="InterPro" id="IPR017938">
    <property type="entry name" value="Riboflavin_synthase-like_b-brl"/>
</dbReference>
<evidence type="ECO:0000259" key="10">
    <source>
        <dbReference type="PROSITE" id="PS51085"/>
    </source>
</evidence>
<dbReference type="Gene3D" id="3.10.20.30">
    <property type="match status" value="1"/>
</dbReference>
<evidence type="ECO:0000256" key="2">
    <source>
        <dbReference type="ARBA" id="ARBA00022630"/>
    </source>
</evidence>
<dbReference type="SUPFAM" id="SSF63380">
    <property type="entry name" value="Riboflavin synthase domain-like"/>
    <property type="match status" value="1"/>
</dbReference>
<dbReference type="InterPro" id="IPR036010">
    <property type="entry name" value="2Fe-2S_ferredoxin-like_sf"/>
</dbReference>
<dbReference type="InterPro" id="IPR006058">
    <property type="entry name" value="2Fe2S_fd_BS"/>
</dbReference>
<proteinExistence type="predicted"/>
<protein>
    <submittedName>
        <fullName evidence="12">Phenylacetate-CoA oxygenase/reductase subunit PaaK</fullName>
    </submittedName>
</protein>
<organism evidence="12 13">
    <name type="scientific">Sphingomonas rosea</name>
    <dbReference type="NCBI Taxonomy" id="335605"/>
    <lineage>
        <taxon>Bacteria</taxon>
        <taxon>Pseudomonadati</taxon>
        <taxon>Pseudomonadota</taxon>
        <taxon>Alphaproteobacteria</taxon>
        <taxon>Sphingomonadales</taxon>
        <taxon>Sphingomonadaceae</taxon>
        <taxon>Sphingomonas</taxon>
    </lineage>
</organism>
<dbReference type="InterPro" id="IPR017927">
    <property type="entry name" value="FAD-bd_FR_type"/>
</dbReference>
<feature type="domain" description="FAD-binding FR-type" evidence="11">
    <location>
        <begin position="4"/>
        <end position="108"/>
    </location>
</feature>
<dbReference type="Gene3D" id="2.40.30.10">
    <property type="entry name" value="Translation factors"/>
    <property type="match status" value="1"/>
</dbReference>
<dbReference type="InterPro" id="IPR050415">
    <property type="entry name" value="MRET"/>
</dbReference>
<reference evidence="13" key="1">
    <citation type="journal article" date="2019" name="Int. J. Syst. Evol. Microbiol.">
        <title>The Global Catalogue of Microorganisms (GCM) 10K type strain sequencing project: providing services to taxonomists for standard genome sequencing and annotation.</title>
        <authorList>
            <consortium name="The Broad Institute Genomics Platform"/>
            <consortium name="The Broad Institute Genome Sequencing Center for Infectious Disease"/>
            <person name="Wu L."/>
            <person name="Ma J."/>
        </authorList>
    </citation>
    <scope>NUCLEOTIDE SEQUENCE [LARGE SCALE GENOMIC DNA]</scope>
    <source>
        <strain evidence="13">JCM 17564</strain>
    </source>
</reference>
<dbReference type="InterPro" id="IPR039261">
    <property type="entry name" value="FNR_nucleotide-bd"/>
</dbReference>
<dbReference type="PROSITE" id="PS00197">
    <property type="entry name" value="2FE2S_FER_1"/>
    <property type="match status" value="1"/>
</dbReference>
<keyword evidence="13" id="KW-1185">Reference proteome</keyword>
<evidence type="ECO:0000256" key="1">
    <source>
        <dbReference type="ARBA" id="ARBA00001974"/>
    </source>
</evidence>
<comment type="cofactor">
    <cofactor evidence="9">
        <name>[2Fe-2S] cluster</name>
        <dbReference type="ChEBI" id="CHEBI:190135"/>
    </cofactor>
</comment>
<keyword evidence="7" id="KW-0408">Iron</keyword>
<keyword evidence="6" id="KW-0560">Oxidoreductase</keyword>
<dbReference type="PANTHER" id="PTHR47354:SF8">
    <property type="entry name" value="1,2-PHENYLACETYL-COA EPOXIDASE, SUBUNIT E"/>
    <property type="match status" value="1"/>
</dbReference>
<keyword evidence="5" id="KW-0274">FAD</keyword>
<dbReference type="RefSeq" id="WP_344696844.1">
    <property type="nucleotide sequence ID" value="NZ_BAABBR010000001.1"/>
</dbReference>
<keyword evidence="3" id="KW-0001">2Fe-2S</keyword>
<keyword evidence="4" id="KW-0479">Metal-binding</keyword>
<dbReference type="PROSITE" id="PS51384">
    <property type="entry name" value="FAD_FR"/>
    <property type="match status" value="1"/>
</dbReference>
<comment type="caution">
    <text evidence="12">The sequence shown here is derived from an EMBL/GenBank/DDBJ whole genome shotgun (WGS) entry which is preliminary data.</text>
</comment>
<dbReference type="Pfam" id="PF00111">
    <property type="entry name" value="Fer2"/>
    <property type="match status" value="1"/>
</dbReference>
<dbReference type="InterPro" id="IPR001709">
    <property type="entry name" value="Flavoprot_Pyr_Nucl_cyt_Rdtase"/>
</dbReference>
<dbReference type="Pfam" id="PF00175">
    <property type="entry name" value="NAD_binding_1"/>
    <property type="match status" value="1"/>
</dbReference>
<evidence type="ECO:0000256" key="4">
    <source>
        <dbReference type="ARBA" id="ARBA00022723"/>
    </source>
</evidence>
<dbReference type="PRINTS" id="PR00410">
    <property type="entry name" value="PHEHYDRXLASE"/>
</dbReference>
<dbReference type="PROSITE" id="PS51085">
    <property type="entry name" value="2FE2S_FER_2"/>
    <property type="match status" value="1"/>
</dbReference>
<dbReference type="InterPro" id="IPR001433">
    <property type="entry name" value="OxRdtase_FAD/NAD-bd"/>
</dbReference>
<dbReference type="InterPro" id="IPR001041">
    <property type="entry name" value="2Fe-2S_ferredoxin-type"/>
</dbReference>
<dbReference type="InterPro" id="IPR008333">
    <property type="entry name" value="Cbr1-like_FAD-bd_dom"/>
</dbReference>